<reference evidence="12" key="2">
    <citation type="submission" date="2025-08" db="UniProtKB">
        <authorList>
            <consortium name="RefSeq"/>
        </authorList>
    </citation>
    <scope>IDENTIFICATION</scope>
    <source>
        <strain evidence="12">S238N-H82</strain>
        <tissue evidence="12">Testes</tissue>
    </source>
</reference>
<dbReference type="FunFam" id="2.130.10.10:FF:000056">
    <property type="entry name" value="Polycomb protein eed"/>
    <property type="match status" value="1"/>
</dbReference>
<evidence type="ECO:0000256" key="5">
    <source>
        <dbReference type="ARBA" id="ARBA00022737"/>
    </source>
</evidence>
<dbReference type="PROSITE" id="PS50294">
    <property type="entry name" value="WD_REPEATS_REGION"/>
    <property type="match status" value="2"/>
</dbReference>
<dbReference type="PANTHER" id="PTHR10253">
    <property type="entry name" value="POLYCOMB PROTEIN"/>
    <property type="match status" value="1"/>
</dbReference>
<dbReference type="Gene3D" id="2.130.10.10">
    <property type="entry name" value="YVTN repeat-like/Quinoprotein amine dehydrogenase"/>
    <property type="match status" value="1"/>
</dbReference>
<dbReference type="InterPro" id="IPR051243">
    <property type="entry name" value="PcG_WD-repeat"/>
</dbReference>
<dbReference type="GO" id="GO:0000122">
    <property type="term" value="P:negative regulation of transcription by RNA polymerase II"/>
    <property type="evidence" value="ECO:0000318"/>
    <property type="project" value="GO_Central"/>
</dbReference>
<evidence type="ECO:0000256" key="3">
    <source>
        <dbReference type="ARBA" id="ARBA00022491"/>
    </source>
</evidence>
<dbReference type="OMA" id="RDVHRNY"/>
<keyword evidence="8" id="KW-0539">Nucleus</keyword>
<dbReference type="PROSITE" id="PS00678">
    <property type="entry name" value="WD_REPEATS_1"/>
    <property type="match status" value="2"/>
</dbReference>
<name>A0A9J7N1Y0_BRAFL</name>
<evidence type="ECO:0000256" key="2">
    <source>
        <dbReference type="ARBA" id="ARBA00008075"/>
    </source>
</evidence>
<gene>
    <name evidence="12" type="primary">LOC118423186</name>
</gene>
<protein>
    <submittedName>
        <fullName evidence="12">Polycomb protein eed-B-like isoform X1</fullName>
    </submittedName>
</protein>
<accession>A0A9J7N1Y0</accession>
<evidence type="ECO:0000256" key="4">
    <source>
        <dbReference type="ARBA" id="ARBA00022574"/>
    </source>
</evidence>
<organism evidence="11 12">
    <name type="scientific">Branchiostoma floridae</name>
    <name type="common">Florida lancelet</name>
    <name type="synonym">Amphioxus</name>
    <dbReference type="NCBI Taxonomy" id="7739"/>
    <lineage>
        <taxon>Eukaryota</taxon>
        <taxon>Metazoa</taxon>
        <taxon>Chordata</taxon>
        <taxon>Cephalochordata</taxon>
        <taxon>Leptocardii</taxon>
        <taxon>Amphioxiformes</taxon>
        <taxon>Branchiostomatidae</taxon>
        <taxon>Branchiostoma</taxon>
    </lineage>
</organism>
<dbReference type="InterPro" id="IPR036322">
    <property type="entry name" value="WD40_repeat_dom_sf"/>
</dbReference>
<evidence type="ECO:0000256" key="6">
    <source>
        <dbReference type="ARBA" id="ARBA00023015"/>
    </source>
</evidence>
<keyword evidence="4 9" id="KW-0853">WD repeat</keyword>
<dbReference type="InterPro" id="IPR001680">
    <property type="entry name" value="WD40_rpt"/>
</dbReference>
<dbReference type="KEGG" id="bfo:118423186"/>
<feature type="compositionally biased region" description="Polar residues" evidence="10">
    <location>
        <begin position="39"/>
        <end position="60"/>
    </location>
</feature>
<evidence type="ECO:0000256" key="8">
    <source>
        <dbReference type="ARBA" id="ARBA00023242"/>
    </source>
</evidence>
<dbReference type="AlphaFoldDB" id="A0A9J7N1Y0"/>
<feature type="repeat" description="WD" evidence="9">
    <location>
        <begin position="196"/>
        <end position="238"/>
    </location>
</feature>
<dbReference type="PROSITE" id="PS50082">
    <property type="entry name" value="WD_REPEATS_2"/>
    <property type="match status" value="2"/>
</dbReference>
<comment type="similarity">
    <text evidence="2">Belongs to the WD repeat ESC family.</text>
</comment>
<dbReference type="OrthoDB" id="7318948at2759"/>
<dbReference type="GO" id="GO:0031507">
    <property type="term" value="P:heterochromatin formation"/>
    <property type="evidence" value="ECO:0000318"/>
    <property type="project" value="GO_Central"/>
</dbReference>
<evidence type="ECO:0000256" key="9">
    <source>
        <dbReference type="PROSITE-ProRule" id="PRU00221"/>
    </source>
</evidence>
<keyword evidence="3" id="KW-0678">Repressor</keyword>
<dbReference type="SMART" id="SM00320">
    <property type="entry name" value="WD40"/>
    <property type="match status" value="5"/>
</dbReference>
<keyword evidence="5" id="KW-0677">Repeat</keyword>
<dbReference type="GeneID" id="118423186"/>
<sequence>MEDSESPATKKPKLSEQSEGKSDVLEDESVKNDSDWEESCSTTSTPTVDDNISRSDTPTNVFRKGRGKNRKAKKAKLAYKCTNYVKEDHGQPLFGVQICPFYYKESQAIIFATVGSNRVTIYECHKEGKIKLLQSYCDANMEENFYTCAWTYDEVARQPLIAVAGLRGVIRIISPVSMQCIKFLTYTYCLQHVKHYTGHGHSVNELKFHPSKPSIMLSVSKDHSLRLWNIQTDTLVAIFGGVEGHRDEVLSADFNAEGTRVVSCGMDHSLKIWNINKEDINKAIQDSYAYNASKNDKPFKTTKIHYPEFSTRDIHRNYVDCVRWLGDLVLSKSCENCIVCWKPGTIFNRLEDITPSISNVTVLHKFQYHQCDIWYMRFSIDYWQKVLALGNQVGRLFVWDLGVEDPVKARLSTLTHPKCTSAIRQTSMTRDGNLLISVCDDGTLWRWDRTK</sequence>
<dbReference type="RefSeq" id="XP_035687110.1">
    <property type="nucleotide sequence ID" value="XM_035831217.1"/>
</dbReference>
<dbReference type="Pfam" id="PF00400">
    <property type="entry name" value="WD40"/>
    <property type="match status" value="3"/>
</dbReference>
<evidence type="ECO:0000313" key="11">
    <source>
        <dbReference type="Proteomes" id="UP000001554"/>
    </source>
</evidence>
<evidence type="ECO:0000256" key="10">
    <source>
        <dbReference type="SAM" id="MobiDB-lite"/>
    </source>
</evidence>
<keyword evidence="6" id="KW-0805">Transcription regulation</keyword>
<dbReference type="Proteomes" id="UP000001554">
    <property type="component" value="Chromosome 9"/>
</dbReference>
<evidence type="ECO:0000256" key="1">
    <source>
        <dbReference type="ARBA" id="ARBA00004123"/>
    </source>
</evidence>
<proteinExistence type="inferred from homology"/>
<evidence type="ECO:0000313" key="12">
    <source>
        <dbReference type="RefSeq" id="XP_035687110.1"/>
    </source>
</evidence>
<feature type="compositionally biased region" description="Basic and acidic residues" evidence="10">
    <location>
        <begin position="13"/>
        <end position="34"/>
    </location>
</feature>
<comment type="subcellular location">
    <subcellularLocation>
        <location evidence="1">Nucleus</location>
    </subcellularLocation>
</comment>
<evidence type="ECO:0000256" key="7">
    <source>
        <dbReference type="ARBA" id="ARBA00023163"/>
    </source>
</evidence>
<dbReference type="SUPFAM" id="SSF50978">
    <property type="entry name" value="WD40 repeat-like"/>
    <property type="match status" value="1"/>
</dbReference>
<keyword evidence="11" id="KW-1185">Reference proteome</keyword>
<dbReference type="InterPro" id="IPR015943">
    <property type="entry name" value="WD40/YVTN_repeat-like_dom_sf"/>
</dbReference>
<reference evidence="11" key="1">
    <citation type="journal article" date="2020" name="Nat. Ecol. Evol.">
        <title>Deeply conserved synteny resolves early events in vertebrate evolution.</title>
        <authorList>
            <person name="Simakov O."/>
            <person name="Marletaz F."/>
            <person name="Yue J.X."/>
            <person name="O'Connell B."/>
            <person name="Jenkins J."/>
            <person name="Brandt A."/>
            <person name="Calef R."/>
            <person name="Tung C.H."/>
            <person name="Huang T.K."/>
            <person name="Schmutz J."/>
            <person name="Satoh N."/>
            <person name="Yu J.K."/>
            <person name="Putnam N.H."/>
            <person name="Green R.E."/>
            <person name="Rokhsar D.S."/>
        </authorList>
    </citation>
    <scope>NUCLEOTIDE SEQUENCE [LARGE SCALE GENOMIC DNA]</scope>
    <source>
        <strain evidence="11">S238N-H82</strain>
    </source>
</reference>
<feature type="region of interest" description="Disordered" evidence="10">
    <location>
        <begin position="1"/>
        <end position="69"/>
    </location>
</feature>
<dbReference type="GO" id="GO:0035098">
    <property type="term" value="C:ESC/E(Z) complex"/>
    <property type="evidence" value="ECO:0000318"/>
    <property type="project" value="GO_Central"/>
</dbReference>
<dbReference type="InterPro" id="IPR019775">
    <property type="entry name" value="WD40_repeat_CS"/>
</dbReference>
<feature type="repeat" description="WD" evidence="9">
    <location>
        <begin position="242"/>
        <end position="283"/>
    </location>
</feature>
<keyword evidence="7" id="KW-0804">Transcription</keyword>